<dbReference type="GO" id="GO:0004016">
    <property type="term" value="F:adenylate cyclase activity"/>
    <property type="evidence" value="ECO:0007669"/>
    <property type="project" value="TreeGrafter"/>
</dbReference>
<dbReference type="InterPro" id="IPR018297">
    <property type="entry name" value="A/G_cyclase_CS"/>
</dbReference>
<accession>A0AAD3E5C0</accession>
<feature type="compositionally biased region" description="Low complexity" evidence="8">
    <location>
        <begin position="160"/>
        <end position="169"/>
    </location>
</feature>
<feature type="compositionally biased region" description="Low complexity" evidence="8">
    <location>
        <begin position="607"/>
        <end position="619"/>
    </location>
</feature>
<keyword evidence="5" id="KW-0472">Membrane</keyword>
<feature type="compositionally biased region" description="Polar residues" evidence="8">
    <location>
        <begin position="173"/>
        <end position="188"/>
    </location>
</feature>
<evidence type="ECO:0000256" key="7">
    <source>
        <dbReference type="RuleBase" id="RU000405"/>
    </source>
</evidence>
<evidence type="ECO:0000313" key="11">
    <source>
        <dbReference type="Proteomes" id="UP001054857"/>
    </source>
</evidence>
<keyword evidence="4" id="KW-1133">Transmembrane helix</keyword>
<dbReference type="EMBL" id="BMAR01000081">
    <property type="protein sequence ID" value="GFR52992.1"/>
    <property type="molecule type" value="Genomic_DNA"/>
</dbReference>
<organism evidence="10 11">
    <name type="scientific">Astrephomene gubernaculifera</name>
    <dbReference type="NCBI Taxonomy" id="47775"/>
    <lineage>
        <taxon>Eukaryota</taxon>
        <taxon>Viridiplantae</taxon>
        <taxon>Chlorophyta</taxon>
        <taxon>core chlorophytes</taxon>
        <taxon>Chlorophyceae</taxon>
        <taxon>CS clade</taxon>
        <taxon>Chlamydomonadales</taxon>
        <taxon>Astrephomenaceae</taxon>
        <taxon>Astrephomene</taxon>
    </lineage>
</organism>
<evidence type="ECO:0000256" key="3">
    <source>
        <dbReference type="ARBA" id="ARBA00022741"/>
    </source>
</evidence>
<evidence type="ECO:0000256" key="8">
    <source>
        <dbReference type="SAM" id="MobiDB-lite"/>
    </source>
</evidence>
<comment type="subcellular location">
    <subcellularLocation>
        <location evidence="1">Membrane</location>
    </subcellularLocation>
</comment>
<dbReference type="GO" id="GO:0000166">
    <property type="term" value="F:nucleotide binding"/>
    <property type="evidence" value="ECO:0007669"/>
    <property type="project" value="UniProtKB-KW"/>
</dbReference>
<dbReference type="FunFam" id="3.30.70.1230:FF:000057">
    <property type="entry name" value="Guanylate cyclase"/>
    <property type="match status" value="1"/>
</dbReference>
<sequence length="1355" mass="138298">MSESLLSDALPIVVVIGALSGELKCSSPAARAIWAIHDLAPAPQDGSIEDTLYELSSGALETALSSRRELLSTLLGPQNAGFLLSSLLEQRKRECAKLDAWALTLLPTPGALHHSPEAIPHDLGQRPFARAEEAGVGGDQGDEIAVTAATVPLRVDPAPLQQAQQQTPLDSPTHGNVQPSSVETQSLPAGSHPHDFQAAQRQQHPQQPEEVLQERQPAQGQQQQRPHTALPTASSQLRGLSSHADMRHDGYDSGYDSSSRALFSSSATPLELPDRLTLTPEEVEALAAGDSSHQHILMSHALMEVNDPSERPWGRGHSALAQEGSSGLLDPVVRRILDSATSMYQPRNGPFASQRYRMPDGEGAGMRSSALEWAQGAGGSPSSAVGAAAAVADALILQHPEILGARASGRGSEGRRLGAPHVLAAPALYGAATARAASSSAVVAPADPQGPAMEAPNAGGTGTSGVPLLTAGRLDASGHRSPVSSVGVPPPSITEGEAEGCLTSSGENSPTLQTLSEWAQAPNEEQQEPSLPWRQQVASPAVMAALEAATTVASLHAAIAGAATAAEASADLYGKFTNSAAAAELVDAEASPFTFALAAAAQQSGQQQQLSQSGQSAAQPNNIQNQAGVSRPDVAVNEHRFVRRSDTRSRVQTLLRVYDTAQPTAAAAAAPARYAAGTGHPAPWEATAAAAAGPTLAPRSDLGPTGLQGRALAPGNFPLTNGEDTGCSSRPIASSGFEGVATHGTVGGGVEEGGDATEPGTSAGAAGARWHQVRLRLIMPPCIEEGPEGAAAPAADATAVAADATAAAAPVRLRRWQHEPYLQLVSYDVDELVRAAVAAETQVAELYERQVRLETLLAHEHKLLEAIFPRQAIEHMTRVIAAQSGLSAPPATPRHPKSAPTDADPTNNTTAAAADAAAEAAAAAARFPVSAAMNRGVIRVPSRPSHGQLGSLTLPRGLAPAEPAAATCTRGAPATQEVTAHTGSATLASEDLDMPTTTTAAAAAATSMAGVFLGGGVGSSCALVSLGSSPGKGGGGGAGPSAPPPPQVAAAAPMAAFAPAPVSSAMLPLATCHRHVTVLFADIVGFTSMCNCLEPMEVMTFLNGLFTRFDSLCDVYGVYKVETIGDCFMAVGGLITLDCEGFRAVRGDGAEDGLHALKVMSFAKALLREAARHVMPHDGQPLRMRVGLHSGPVTSGIVGSKMPRFCLFGDTVNTASRMESTCEPGAVHASGATRELLPGEQWTPTGGVVVKGKGEMQTFLWRPPHDCSEVKAFLSSPLALMAPGLLGGRSTGPLGGLLTAQDGGRGAGASAASRAAVSDGEAVRAQIARMRLAAAGAVAGSSGSGGGGDGAGAQV</sequence>
<feature type="compositionally biased region" description="Low complexity" evidence="8">
    <location>
        <begin position="197"/>
        <end position="224"/>
    </location>
</feature>
<keyword evidence="11" id="KW-1185">Reference proteome</keyword>
<dbReference type="SMART" id="SM00044">
    <property type="entry name" value="CYCc"/>
    <property type="match status" value="1"/>
</dbReference>
<evidence type="ECO:0000259" key="9">
    <source>
        <dbReference type="PROSITE" id="PS50125"/>
    </source>
</evidence>
<protein>
    <recommendedName>
        <fullName evidence="9">Guanylate cyclase domain-containing protein</fullName>
    </recommendedName>
</protein>
<dbReference type="Gene3D" id="3.30.70.1230">
    <property type="entry name" value="Nucleotide cyclase"/>
    <property type="match status" value="1"/>
</dbReference>
<dbReference type="CDD" id="cd07302">
    <property type="entry name" value="CHD"/>
    <property type="match status" value="1"/>
</dbReference>
<feature type="region of interest" description="Disordered" evidence="8">
    <location>
        <begin position="160"/>
        <end position="259"/>
    </location>
</feature>
<feature type="region of interest" description="Disordered" evidence="8">
    <location>
        <begin position="445"/>
        <end position="464"/>
    </location>
</feature>
<dbReference type="InterPro" id="IPR050401">
    <property type="entry name" value="Cyclic_nucleotide_synthase"/>
</dbReference>
<gene>
    <name evidence="10" type="ORF">Agub_g15682</name>
</gene>
<feature type="compositionally biased region" description="Polar residues" evidence="8">
    <location>
        <begin position="502"/>
        <end position="511"/>
    </location>
</feature>
<feature type="domain" description="Guanylate cyclase" evidence="9">
    <location>
        <begin position="1077"/>
        <end position="1219"/>
    </location>
</feature>
<evidence type="ECO:0000256" key="6">
    <source>
        <dbReference type="ARBA" id="ARBA00023239"/>
    </source>
</evidence>
<feature type="compositionally biased region" description="Basic and acidic residues" evidence="8">
    <location>
        <begin position="636"/>
        <end position="646"/>
    </location>
</feature>
<dbReference type="Pfam" id="PF00211">
    <property type="entry name" value="Guanylate_cyc"/>
    <property type="match status" value="1"/>
</dbReference>
<comment type="similarity">
    <text evidence="7">Belongs to the adenylyl cyclase class-4/guanylyl cyclase family.</text>
</comment>
<evidence type="ECO:0000256" key="5">
    <source>
        <dbReference type="ARBA" id="ARBA00023136"/>
    </source>
</evidence>
<dbReference type="InterPro" id="IPR029787">
    <property type="entry name" value="Nucleotide_cyclase"/>
</dbReference>
<dbReference type="GO" id="GO:0005886">
    <property type="term" value="C:plasma membrane"/>
    <property type="evidence" value="ECO:0007669"/>
    <property type="project" value="TreeGrafter"/>
</dbReference>
<dbReference type="PROSITE" id="PS00452">
    <property type="entry name" value="GUANYLATE_CYCLASE_1"/>
    <property type="match status" value="1"/>
</dbReference>
<keyword evidence="6 7" id="KW-0456">Lyase</keyword>
<name>A0AAD3E5C0_9CHLO</name>
<dbReference type="Proteomes" id="UP001054857">
    <property type="component" value="Unassembled WGS sequence"/>
</dbReference>
<dbReference type="InterPro" id="IPR001054">
    <property type="entry name" value="A/G_cyclase"/>
</dbReference>
<dbReference type="PANTHER" id="PTHR11920:SF335">
    <property type="entry name" value="GUANYLATE CYCLASE"/>
    <property type="match status" value="1"/>
</dbReference>
<feature type="compositionally biased region" description="Low complexity" evidence="8">
    <location>
        <begin position="899"/>
        <end position="913"/>
    </location>
</feature>
<evidence type="ECO:0000256" key="2">
    <source>
        <dbReference type="ARBA" id="ARBA00022692"/>
    </source>
</evidence>
<dbReference type="GO" id="GO:0001653">
    <property type="term" value="F:peptide receptor activity"/>
    <property type="evidence" value="ECO:0007669"/>
    <property type="project" value="TreeGrafter"/>
</dbReference>
<dbReference type="GO" id="GO:0004383">
    <property type="term" value="F:guanylate cyclase activity"/>
    <property type="evidence" value="ECO:0007669"/>
    <property type="project" value="TreeGrafter"/>
</dbReference>
<comment type="caution">
    <text evidence="10">The sequence shown here is derived from an EMBL/GenBank/DDBJ whole genome shotgun (WGS) entry which is preliminary data.</text>
</comment>
<dbReference type="PROSITE" id="PS50125">
    <property type="entry name" value="GUANYLATE_CYCLASE_2"/>
    <property type="match status" value="1"/>
</dbReference>
<dbReference type="PANTHER" id="PTHR11920">
    <property type="entry name" value="GUANYLYL CYCLASE"/>
    <property type="match status" value="1"/>
</dbReference>
<feature type="region of interest" description="Disordered" evidence="8">
    <location>
        <begin position="475"/>
        <end position="511"/>
    </location>
</feature>
<feature type="region of interest" description="Disordered" evidence="8">
    <location>
        <begin position="885"/>
        <end position="913"/>
    </location>
</feature>
<keyword evidence="2" id="KW-0812">Transmembrane</keyword>
<dbReference type="SUPFAM" id="SSF55073">
    <property type="entry name" value="Nucleotide cyclase"/>
    <property type="match status" value="1"/>
</dbReference>
<proteinExistence type="inferred from homology"/>
<evidence type="ECO:0000256" key="4">
    <source>
        <dbReference type="ARBA" id="ARBA00022989"/>
    </source>
</evidence>
<evidence type="ECO:0000313" key="10">
    <source>
        <dbReference type="EMBL" id="GFR52992.1"/>
    </source>
</evidence>
<dbReference type="GO" id="GO:0007168">
    <property type="term" value="P:receptor guanylyl cyclase signaling pathway"/>
    <property type="evidence" value="ECO:0007669"/>
    <property type="project" value="TreeGrafter"/>
</dbReference>
<keyword evidence="3" id="KW-0547">Nucleotide-binding</keyword>
<evidence type="ECO:0000256" key="1">
    <source>
        <dbReference type="ARBA" id="ARBA00004370"/>
    </source>
</evidence>
<dbReference type="GO" id="GO:0035556">
    <property type="term" value="P:intracellular signal transduction"/>
    <property type="evidence" value="ECO:0007669"/>
    <property type="project" value="InterPro"/>
</dbReference>
<feature type="region of interest" description="Disordered" evidence="8">
    <location>
        <begin position="607"/>
        <end position="646"/>
    </location>
</feature>
<reference evidence="10 11" key="1">
    <citation type="journal article" date="2021" name="Sci. Rep.">
        <title>Genome sequencing of the multicellular alga Astrephomene provides insights into convergent evolution of germ-soma differentiation.</title>
        <authorList>
            <person name="Yamashita S."/>
            <person name="Yamamoto K."/>
            <person name="Matsuzaki R."/>
            <person name="Suzuki S."/>
            <person name="Yamaguchi H."/>
            <person name="Hirooka S."/>
            <person name="Minakuchi Y."/>
            <person name="Miyagishima S."/>
            <person name="Kawachi M."/>
            <person name="Toyoda A."/>
            <person name="Nozaki H."/>
        </authorList>
    </citation>
    <scope>NUCLEOTIDE SEQUENCE [LARGE SCALE GENOMIC DNA]</scope>
    <source>
        <strain evidence="10 11">NIES-4017</strain>
    </source>
</reference>